<dbReference type="SUPFAM" id="SSF53756">
    <property type="entry name" value="UDP-Glycosyltransferase/glycogen phosphorylase"/>
    <property type="match status" value="1"/>
</dbReference>
<sequence length="370" mass="42142">MIVILTQCFPSRTGGIESLISNLALGLSKDNKVIVFADRHHLFFDAIYDNNVKDHFLVRRASGLKFFRRRRKIKELKPFVLSGKVTCVIAESWKSLELCIDLLNNKKIPTICLAHGNELLQTNSKKIKKIFNILNQTNAIVANSNYTLSLVKQFGLKKPILERIYPGTLDFQKIKETKINKIQGHPIMLTLARLEKRKGHFFVLNCIEKLKNEFSNLQYIIAGEGPELSYLKKIVKDKKLDKNVIFLGKINDSEKKYIFSKTDLMIMPTIDESKNRSIEGFGISYIEAALFGIPSIASNVGGTSEAVFHNKTGIVLNHIDELEVNVRELLTNQEKRKHLGKEAKIRALNDLQWDNITNQYLSLISSITEI</sequence>
<evidence type="ECO:0000259" key="2">
    <source>
        <dbReference type="Pfam" id="PF13439"/>
    </source>
</evidence>
<gene>
    <name evidence="3" type="ORF">METZ01_LOCUS126225</name>
</gene>
<dbReference type="CDD" id="cd03801">
    <property type="entry name" value="GT4_PimA-like"/>
    <property type="match status" value="1"/>
</dbReference>
<dbReference type="GO" id="GO:0016758">
    <property type="term" value="F:hexosyltransferase activity"/>
    <property type="evidence" value="ECO:0007669"/>
    <property type="project" value="TreeGrafter"/>
</dbReference>
<dbReference type="Pfam" id="PF00534">
    <property type="entry name" value="Glycos_transf_1"/>
    <property type="match status" value="1"/>
</dbReference>
<protein>
    <recommendedName>
        <fullName evidence="4">Glycosyl transferase family 1 domain-containing protein</fullName>
    </recommendedName>
</protein>
<accession>A0A381Y9T8</accession>
<dbReference type="PANTHER" id="PTHR45947">
    <property type="entry name" value="SULFOQUINOVOSYL TRANSFERASE SQD2"/>
    <property type="match status" value="1"/>
</dbReference>
<feature type="domain" description="Glycosyl transferase family 1" evidence="1">
    <location>
        <begin position="176"/>
        <end position="344"/>
    </location>
</feature>
<evidence type="ECO:0008006" key="4">
    <source>
        <dbReference type="Google" id="ProtNLM"/>
    </source>
</evidence>
<dbReference type="InterPro" id="IPR050194">
    <property type="entry name" value="Glycosyltransferase_grp1"/>
</dbReference>
<reference evidence="3" key="1">
    <citation type="submission" date="2018-05" db="EMBL/GenBank/DDBJ databases">
        <authorList>
            <person name="Lanie J.A."/>
            <person name="Ng W.-L."/>
            <person name="Kazmierczak K.M."/>
            <person name="Andrzejewski T.M."/>
            <person name="Davidsen T.M."/>
            <person name="Wayne K.J."/>
            <person name="Tettelin H."/>
            <person name="Glass J.I."/>
            <person name="Rusch D."/>
            <person name="Podicherti R."/>
            <person name="Tsui H.-C.T."/>
            <person name="Winkler M.E."/>
        </authorList>
    </citation>
    <scope>NUCLEOTIDE SEQUENCE</scope>
</reference>
<evidence type="ECO:0000259" key="1">
    <source>
        <dbReference type="Pfam" id="PF00534"/>
    </source>
</evidence>
<feature type="domain" description="Glycosyltransferase subfamily 4-like N-terminal" evidence="2">
    <location>
        <begin position="14"/>
        <end position="167"/>
    </location>
</feature>
<evidence type="ECO:0000313" key="3">
    <source>
        <dbReference type="EMBL" id="SVA73371.1"/>
    </source>
</evidence>
<proteinExistence type="predicted"/>
<organism evidence="3">
    <name type="scientific">marine metagenome</name>
    <dbReference type="NCBI Taxonomy" id="408172"/>
    <lineage>
        <taxon>unclassified sequences</taxon>
        <taxon>metagenomes</taxon>
        <taxon>ecological metagenomes</taxon>
    </lineage>
</organism>
<dbReference type="PANTHER" id="PTHR45947:SF3">
    <property type="entry name" value="SULFOQUINOVOSYL TRANSFERASE SQD2"/>
    <property type="match status" value="1"/>
</dbReference>
<name>A0A381Y9T8_9ZZZZ</name>
<dbReference type="InterPro" id="IPR028098">
    <property type="entry name" value="Glyco_trans_4-like_N"/>
</dbReference>
<dbReference type="AlphaFoldDB" id="A0A381Y9T8"/>
<dbReference type="Pfam" id="PF13439">
    <property type="entry name" value="Glyco_transf_4"/>
    <property type="match status" value="1"/>
</dbReference>
<dbReference type="InterPro" id="IPR001296">
    <property type="entry name" value="Glyco_trans_1"/>
</dbReference>
<dbReference type="Gene3D" id="3.40.50.2000">
    <property type="entry name" value="Glycogen Phosphorylase B"/>
    <property type="match status" value="2"/>
</dbReference>
<dbReference type="EMBL" id="UINC01017637">
    <property type="protein sequence ID" value="SVA73371.1"/>
    <property type="molecule type" value="Genomic_DNA"/>
</dbReference>